<gene>
    <name evidence="4" type="ORF">RCL2_001204500</name>
    <name evidence="3" type="ORF">RclHR1_02140028</name>
</gene>
<keyword evidence="5" id="KW-1185">Reference proteome</keyword>
<dbReference type="InterPro" id="IPR051481">
    <property type="entry name" value="BTB-POZ/Galectin-3-binding"/>
</dbReference>
<dbReference type="EMBL" id="BLAL01000087">
    <property type="protein sequence ID" value="GES84958.1"/>
    <property type="molecule type" value="Genomic_DNA"/>
</dbReference>
<dbReference type="InterPro" id="IPR011333">
    <property type="entry name" value="SKP1/BTB/POZ_sf"/>
</dbReference>
<sequence>MSQELFQEVINDLEKLLTTEIGYDVIIYAGENENIKELHAHSNILCTRSQYFNTAFSNEWAEKKDGKFIFKKPNVSPHLFKMILRFIYCGKIDLNKLQGPEVLKLLIVVDELNIQSLISYIQNYLINHRDEYLQQDPIGILEAVYQHESFTDLWNYCLEKVCQDPKMLFNSDKFTSLKSSLLKLLLERDDLELDEIFIWDSLLKWGLAQNPSISKDVTKWNKEDITIMERTLHGFIPLVRFYHISSEDFLDKIYPIKKLLSKDLAKDLVKFYIAPDRKPNIDEIQPPRKSKLIHVVYDSILIERQHFAIIASWIDKKKDLYYNARNIPYNFNLIFRSSRDGNTPAAFHSKCDNKGPTIVIAKVANSEKIVGGYNPFQWNSSNQDMPTIDSFIYLFTDKNDIKTAKVGYSKGDQHSVRNLADYGPGFGSGTDLICWNDGRWLRSSAASYPEINGIPTGFFNVDDYEVFQVI</sequence>
<reference evidence="3 5" key="1">
    <citation type="submission" date="2017-11" db="EMBL/GenBank/DDBJ databases">
        <title>The genome of Rhizophagus clarus HR1 reveals common genetic basis of auxotrophy among arbuscular mycorrhizal fungi.</title>
        <authorList>
            <person name="Kobayashi Y."/>
        </authorList>
    </citation>
    <scope>NUCLEOTIDE SEQUENCE [LARGE SCALE GENOMIC DNA]</scope>
    <source>
        <strain evidence="3 5">HR1</strain>
    </source>
</reference>
<dbReference type="PROSITE" id="PS51886">
    <property type="entry name" value="TLDC"/>
    <property type="match status" value="1"/>
</dbReference>
<evidence type="ECO:0000259" key="1">
    <source>
        <dbReference type="PROSITE" id="PS50097"/>
    </source>
</evidence>
<name>A0A2Z6QUM2_9GLOM</name>
<dbReference type="PANTHER" id="PTHR24410">
    <property type="entry name" value="HL07962P-RELATED"/>
    <property type="match status" value="1"/>
</dbReference>
<dbReference type="OrthoDB" id="6359816at2759"/>
<dbReference type="Proteomes" id="UP000247702">
    <property type="component" value="Unassembled WGS sequence"/>
</dbReference>
<organism evidence="3 5">
    <name type="scientific">Rhizophagus clarus</name>
    <dbReference type="NCBI Taxonomy" id="94130"/>
    <lineage>
        <taxon>Eukaryota</taxon>
        <taxon>Fungi</taxon>
        <taxon>Fungi incertae sedis</taxon>
        <taxon>Mucoromycota</taxon>
        <taxon>Glomeromycotina</taxon>
        <taxon>Glomeromycetes</taxon>
        <taxon>Glomerales</taxon>
        <taxon>Glomeraceae</taxon>
        <taxon>Rhizophagus</taxon>
    </lineage>
</organism>
<dbReference type="Pfam" id="PF07534">
    <property type="entry name" value="TLD"/>
    <property type="match status" value="1"/>
</dbReference>
<dbReference type="CDD" id="cd18186">
    <property type="entry name" value="BTB_POZ_ZBTB_KLHL-like"/>
    <property type="match status" value="1"/>
</dbReference>
<dbReference type="InterPro" id="IPR006571">
    <property type="entry name" value="TLDc_dom"/>
</dbReference>
<dbReference type="Pfam" id="PF00651">
    <property type="entry name" value="BTB"/>
    <property type="match status" value="1"/>
</dbReference>
<comment type="caution">
    <text evidence="3">The sequence shown here is derived from an EMBL/GenBank/DDBJ whole genome shotgun (WGS) entry which is preliminary data.</text>
</comment>
<evidence type="ECO:0000313" key="4">
    <source>
        <dbReference type="EMBL" id="GES84958.1"/>
    </source>
</evidence>
<dbReference type="Proteomes" id="UP000615446">
    <property type="component" value="Unassembled WGS sequence"/>
</dbReference>
<feature type="domain" description="TLDc" evidence="2">
    <location>
        <begin position="300"/>
        <end position="470"/>
    </location>
</feature>
<reference evidence="4" key="2">
    <citation type="submission" date="2019-10" db="EMBL/GenBank/DDBJ databases">
        <title>Conservation and host-specific expression of non-tandemly repeated heterogenous ribosome RNA gene in arbuscular mycorrhizal fungi.</title>
        <authorList>
            <person name="Maeda T."/>
            <person name="Kobayashi Y."/>
            <person name="Nakagawa T."/>
            <person name="Ezawa T."/>
            <person name="Yamaguchi K."/>
            <person name="Bino T."/>
            <person name="Nishimoto Y."/>
            <person name="Shigenobu S."/>
            <person name="Kawaguchi M."/>
        </authorList>
    </citation>
    <scope>NUCLEOTIDE SEQUENCE</scope>
    <source>
        <strain evidence="4">HR1</strain>
    </source>
</reference>
<evidence type="ECO:0000313" key="3">
    <source>
        <dbReference type="EMBL" id="GBB93275.1"/>
    </source>
</evidence>
<dbReference type="AlphaFoldDB" id="A0A2Z6QUM2"/>
<dbReference type="SUPFAM" id="SSF54695">
    <property type="entry name" value="POZ domain"/>
    <property type="match status" value="1"/>
</dbReference>
<dbReference type="Gene3D" id="1.25.40.420">
    <property type="match status" value="1"/>
</dbReference>
<feature type="domain" description="BTB" evidence="1">
    <location>
        <begin position="23"/>
        <end position="96"/>
    </location>
</feature>
<dbReference type="InterPro" id="IPR000210">
    <property type="entry name" value="BTB/POZ_dom"/>
</dbReference>
<dbReference type="PANTHER" id="PTHR24410:SF23">
    <property type="entry name" value="BTB DOMAIN-CONTAINING PROTEIN-RELATED"/>
    <property type="match status" value="1"/>
</dbReference>
<dbReference type="Gene3D" id="3.30.710.10">
    <property type="entry name" value="Potassium Channel Kv1.1, Chain A"/>
    <property type="match status" value="1"/>
</dbReference>
<accession>A0A2Z6QUM2</accession>
<protein>
    <submittedName>
        <fullName evidence="4">BTB/POZ domain-containing protein</fullName>
    </submittedName>
</protein>
<dbReference type="EMBL" id="BEXD01001269">
    <property type="protein sequence ID" value="GBB93275.1"/>
    <property type="molecule type" value="Genomic_DNA"/>
</dbReference>
<dbReference type="SMART" id="SM00225">
    <property type="entry name" value="BTB"/>
    <property type="match status" value="1"/>
</dbReference>
<evidence type="ECO:0000259" key="2">
    <source>
        <dbReference type="PROSITE" id="PS51886"/>
    </source>
</evidence>
<dbReference type="PROSITE" id="PS50097">
    <property type="entry name" value="BTB"/>
    <property type="match status" value="1"/>
</dbReference>
<proteinExistence type="predicted"/>
<evidence type="ECO:0000313" key="5">
    <source>
        <dbReference type="Proteomes" id="UP000247702"/>
    </source>
</evidence>